<evidence type="ECO:0000313" key="2">
    <source>
        <dbReference type="EMBL" id="EQB05136.1"/>
    </source>
</evidence>
<evidence type="ECO:0000256" key="1">
    <source>
        <dbReference type="ARBA" id="ARBA00008799"/>
    </source>
</evidence>
<dbReference type="PATRIC" id="fig|1114964.3.peg.601"/>
<organism evidence="2 3">
    <name type="scientific">Sphingobium baderi LL03</name>
    <dbReference type="NCBI Taxonomy" id="1114964"/>
    <lineage>
        <taxon>Bacteria</taxon>
        <taxon>Pseudomonadati</taxon>
        <taxon>Pseudomonadota</taxon>
        <taxon>Alphaproteobacteria</taxon>
        <taxon>Sphingomonadales</taxon>
        <taxon>Sphingomonadaceae</taxon>
        <taxon>Sphingobium</taxon>
    </lineage>
</organism>
<dbReference type="CDD" id="cd03788">
    <property type="entry name" value="GT20_TPS"/>
    <property type="match status" value="1"/>
</dbReference>
<reference evidence="2 3" key="1">
    <citation type="journal article" date="2013" name="Genome Announc.">
        <title>Draft Genome Sequence of a Hexachlorocyclohexane-Degrading Bacterium, Sphingobium baderi Strain LL03T.</title>
        <authorList>
            <person name="Kaur J."/>
            <person name="Verma H."/>
            <person name="Tripathi C."/>
            <person name="Khurana J.P."/>
            <person name="Lal R."/>
        </authorList>
    </citation>
    <scope>NUCLEOTIDE SEQUENCE [LARGE SCALE GENOMIC DNA]</scope>
    <source>
        <strain evidence="2 3">LL03</strain>
    </source>
</reference>
<dbReference type="AlphaFoldDB" id="T0GMP1"/>
<dbReference type="SUPFAM" id="SSF53756">
    <property type="entry name" value="UDP-Glycosyltransferase/glycogen phosphorylase"/>
    <property type="match status" value="1"/>
</dbReference>
<dbReference type="PANTHER" id="PTHR10788:SF106">
    <property type="entry name" value="BCDNA.GH08860"/>
    <property type="match status" value="1"/>
</dbReference>
<dbReference type="PANTHER" id="PTHR10788">
    <property type="entry name" value="TREHALOSE-6-PHOSPHATE SYNTHASE"/>
    <property type="match status" value="1"/>
</dbReference>
<keyword evidence="3" id="KW-1185">Reference proteome</keyword>
<protein>
    <submittedName>
        <fullName evidence="2">Uncharacterized protein</fullName>
    </submittedName>
</protein>
<dbReference type="GO" id="GO:0005992">
    <property type="term" value="P:trehalose biosynthetic process"/>
    <property type="evidence" value="ECO:0007669"/>
    <property type="project" value="InterPro"/>
</dbReference>
<gene>
    <name evidence="2" type="ORF">L485_03190</name>
</gene>
<dbReference type="InterPro" id="IPR001830">
    <property type="entry name" value="Glyco_trans_20"/>
</dbReference>
<dbReference type="Proteomes" id="UP000015524">
    <property type="component" value="Unassembled WGS sequence"/>
</dbReference>
<sequence length="468" mass="53075">MTLGRLLIVSNRVQAARLEDGSGNQGGLSVALSAALRESGGIWFGWSGDIAEHFSGGMHFEKENGITTVTVDLEARDVEEYYSGYANCTLWPLFHYRLDLARYDRMFANGYERVNERFAQTLVPLIEEGDLVWVNDYHLIPLGDQIRRLGRSNRLGFFLHIPWPPMRLLLSLPSHRQLVELLLAYDVVGFQAEDWLESFHDYLRVQLGLEKDEKNQIAWNGRTIQLVVCPVGLDSEDFKTIVRSGAAKAAYHSMVQSRADRSMIIGVDRLDHSKGVKERFCAFERLLATYPRLHEQLFLLQISPIARDDLGHYREIRSELEALSGRINGAYASPHWVPIRYVNQSYDRATLAGMYRAARVGLVTPLRDGMNIVAKEYVAAQDPDNPGVLVLSRFAGAAAQLDEALLVNPYSSEEVSEACLQALSMSKSERLRRWRLLNDVIEAQDTSWWWRTFIGFLDDAPESPLVRS</sequence>
<dbReference type="Pfam" id="PF00982">
    <property type="entry name" value="Glyco_transf_20"/>
    <property type="match status" value="1"/>
</dbReference>
<dbReference type="eggNOG" id="COG0380">
    <property type="taxonomic scope" value="Bacteria"/>
</dbReference>
<comment type="similarity">
    <text evidence="1">Belongs to the glycosyltransferase 20 family.</text>
</comment>
<comment type="caution">
    <text evidence="2">The sequence shown here is derived from an EMBL/GenBank/DDBJ whole genome shotgun (WGS) entry which is preliminary data.</text>
</comment>
<proteinExistence type="inferred from homology"/>
<evidence type="ECO:0000313" key="3">
    <source>
        <dbReference type="Proteomes" id="UP000015524"/>
    </source>
</evidence>
<dbReference type="Gene3D" id="3.40.50.2000">
    <property type="entry name" value="Glycogen Phosphorylase B"/>
    <property type="match status" value="2"/>
</dbReference>
<accession>T0GMP1</accession>
<dbReference type="EMBL" id="ATIB01000027">
    <property type="protein sequence ID" value="EQB05136.1"/>
    <property type="molecule type" value="Genomic_DNA"/>
</dbReference>
<name>T0GMP1_9SPHN</name>
<dbReference type="GO" id="GO:0003825">
    <property type="term" value="F:alpha,alpha-trehalose-phosphate synthase (UDP-forming) activity"/>
    <property type="evidence" value="ECO:0007669"/>
    <property type="project" value="TreeGrafter"/>
</dbReference>